<dbReference type="Proteomes" id="UP000219167">
    <property type="component" value="Unassembled WGS sequence"/>
</dbReference>
<keyword evidence="9" id="KW-1185">Reference proteome</keyword>
<gene>
    <name evidence="8" type="ORF">SAMN05892877_108239</name>
</gene>
<comment type="subunit">
    <text evidence="3">Homodimer.</text>
</comment>
<dbReference type="SUPFAM" id="SSF53383">
    <property type="entry name" value="PLP-dependent transferases"/>
    <property type="match status" value="1"/>
</dbReference>
<dbReference type="InterPro" id="IPR015421">
    <property type="entry name" value="PyrdxlP-dep_Trfase_major"/>
</dbReference>
<dbReference type="AlphaFoldDB" id="A0A285UHK5"/>
<dbReference type="RefSeq" id="WP_097140410.1">
    <property type="nucleotide sequence ID" value="NZ_OBQD01000008.1"/>
</dbReference>
<dbReference type="InterPro" id="IPR004839">
    <property type="entry name" value="Aminotransferase_I/II_large"/>
</dbReference>
<dbReference type="GO" id="GO:0004838">
    <property type="term" value="F:L-tyrosine-2-oxoglutarate transaminase activity"/>
    <property type="evidence" value="ECO:0007669"/>
    <property type="project" value="TreeGrafter"/>
</dbReference>
<keyword evidence="5" id="KW-0808">Transferase</keyword>
<feature type="domain" description="Aminotransferase class I/classII large" evidence="7">
    <location>
        <begin position="28"/>
        <end position="385"/>
    </location>
</feature>
<dbReference type="PANTHER" id="PTHR11879:SF22">
    <property type="entry name" value="ASPARTATE AMINOTRANSFERASE, MITOCHONDRIAL"/>
    <property type="match status" value="1"/>
</dbReference>
<evidence type="ECO:0000256" key="6">
    <source>
        <dbReference type="ARBA" id="ARBA00022898"/>
    </source>
</evidence>
<dbReference type="PANTHER" id="PTHR11879">
    <property type="entry name" value="ASPARTATE AMINOTRANSFERASE"/>
    <property type="match status" value="1"/>
</dbReference>
<protein>
    <submittedName>
        <fullName evidence="8">Aromatic-amino-acid transaminase</fullName>
    </submittedName>
</protein>
<dbReference type="InterPro" id="IPR015424">
    <property type="entry name" value="PyrdxlP-dep_Trfase"/>
</dbReference>
<dbReference type="GO" id="GO:0033585">
    <property type="term" value="P:L-phenylalanine biosynthetic process from chorismate via phenylpyruvate"/>
    <property type="evidence" value="ECO:0007669"/>
    <property type="project" value="TreeGrafter"/>
</dbReference>
<evidence type="ECO:0000256" key="1">
    <source>
        <dbReference type="ARBA" id="ARBA00001933"/>
    </source>
</evidence>
<evidence type="ECO:0000256" key="2">
    <source>
        <dbReference type="ARBA" id="ARBA00007441"/>
    </source>
</evidence>
<keyword evidence="4" id="KW-0032">Aminotransferase</keyword>
<reference evidence="8 9" key="1">
    <citation type="submission" date="2017-08" db="EMBL/GenBank/DDBJ databases">
        <authorList>
            <person name="de Groot N.N."/>
        </authorList>
    </citation>
    <scope>NUCLEOTIDE SEQUENCE [LARGE SCALE GENOMIC DNA]</scope>
    <source>
        <strain evidence="8 9">JC85</strain>
    </source>
</reference>
<dbReference type="Pfam" id="PF00155">
    <property type="entry name" value="Aminotran_1_2"/>
    <property type="match status" value="1"/>
</dbReference>
<name>A0A285UHK5_9HYPH</name>
<evidence type="ECO:0000259" key="7">
    <source>
        <dbReference type="Pfam" id="PF00155"/>
    </source>
</evidence>
<dbReference type="CDD" id="cd00609">
    <property type="entry name" value="AAT_like"/>
    <property type="match status" value="1"/>
</dbReference>
<proteinExistence type="inferred from homology"/>
<evidence type="ECO:0000256" key="4">
    <source>
        <dbReference type="ARBA" id="ARBA00022576"/>
    </source>
</evidence>
<dbReference type="OrthoDB" id="9766445at2"/>
<dbReference type="InterPro" id="IPR000796">
    <property type="entry name" value="Asp_trans"/>
</dbReference>
<dbReference type="Gene3D" id="3.40.640.10">
    <property type="entry name" value="Type I PLP-dependent aspartate aminotransferase-like (Major domain)"/>
    <property type="match status" value="1"/>
</dbReference>
<sequence length="389" mass="41795">MFETLNRQPDDPLLALIGLYRADARAGKVDLGVGVYRDEEGATPIFRAVKEAERRLVAGQATKSYVGPEGDPVFLERLWELTTGPSGRDRAVASLQTPGGSGALRLAADLMARMGVTRIWVGVPTWPNHPAIFKVAGLEVVSHPFFDVPSQSILFDEMMEALKTAEKGDAVLLHASCHNPTGAVLTADQWHALSTLIAERGLLPLIDSAYQGFGRGLEADRAGLCTVLDAVPEALLAISCSKNFGLYRERTGAVFAVTATGDIALSARSNLAALARTAYSMPPDHGAAIVSEILGDDVLKADWMAELDVMRGRVASIRQRLAAGLSRRWQVLTAVAEQEGMFSLLPLAEEDVLRLRAEHAIYMPGSARINIAGLKSAEVDAVVEKFLSL</sequence>
<dbReference type="Gene3D" id="3.90.1150.10">
    <property type="entry name" value="Aspartate Aminotransferase, domain 1"/>
    <property type="match status" value="1"/>
</dbReference>
<dbReference type="EMBL" id="OBQD01000008">
    <property type="protein sequence ID" value="SOC41360.1"/>
    <property type="molecule type" value="Genomic_DNA"/>
</dbReference>
<accession>A0A285UHK5</accession>
<dbReference type="GO" id="GO:0005829">
    <property type="term" value="C:cytosol"/>
    <property type="evidence" value="ECO:0007669"/>
    <property type="project" value="TreeGrafter"/>
</dbReference>
<dbReference type="GO" id="GO:0042802">
    <property type="term" value="F:identical protein binding"/>
    <property type="evidence" value="ECO:0007669"/>
    <property type="project" value="TreeGrafter"/>
</dbReference>
<organism evidence="8 9">
    <name type="scientific">Rhizobium subbaraonis</name>
    <dbReference type="NCBI Taxonomy" id="908946"/>
    <lineage>
        <taxon>Bacteria</taxon>
        <taxon>Pseudomonadati</taxon>
        <taxon>Pseudomonadota</taxon>
        <taxon>Alphaproteobacteria</taxon>
        <taxon>Hyphomicrobiales</taxon>
        <taxon>Rhizobiaceae</taxon>
        <taxon>Rhizobium/Agrobacterium group</taxon>
        <taxon>Rhizobium</taxon>
    </lineage>
</organism>
<dbReference type="NCBIfam" id="NF006719">
    <property type="entry name" value="PRK09257.1"/>
    <property type="match status" value="1"/>
</dbReference>
<evidence type="ECO:0000313" key="9">
    <source>
        <dbReference type="Proteomes" id="UP000219167"/>
    </source>
</evidence>
<comment type="similarity">
    <text evidence="2">Belongs to the class-I pyridoxal-phosphate-dependent aminotransferase family.</text>
</comment>
<dbReference type="GO" id="GO:0030170">
    <property type="term" value="F:pyridoxal phosphate binding"/>
    <property type="evidence" value="ECO:0007669"/>
    <property type="project" value="InterPro"/>
</dbReference>
<evidence type="ECO:0000256" key="3">
    <source>
        <dbReference type="ARBA" id="ARBA00011738"/>
    </source>
</evidence>
<dbReference type="InterPro" id="IPR015422">
    <property type="entry name" value="PyrdxlP-dep_Trfase_small"/>
</dbReference>
<evidence type="ECO:0000256" key="5">
    <source>
        <dbReference type="ARBA" id="ARBA00022679"/>
    </source>
</evidence>
<keyword evidence="6" id="KW-0663">Pyridoxal phosphate</keyword>
<dbReference type="PRINTS" id="PR00799">
    <property type="entry name" value="TRANSAMINASE"/>
</dbReference>
<comment type="cofactor">
    <cofactor evidence="1">
        <name>pyridoxal 5'-phosphate</name>
        <dbReference type="ChEBI" id="CHEBI:597326"/>
    </cofactor>
</comment>
<dbReference type="GO" id="GO:0004069">
    <property type="term" value="F:L-aspartate:2-oxoglutarate aminotransferase activity"/>
    <property type="evidence" value="ECO:0007669"/>
    <property type="project" value="TreeGrafter"/>
</dbReference>
<evidence type="ECO:0000313" key="8">
    <source>
        <dbReference type="EMBL" id="SOC41360.1"/>
    </source>
</evidence>